<evidence type="ECO:0000256" key="2">
    <source>
        <dbReference type="ARBA" id="ARBA00023029"/>
    </source>
</evidence>
<dbReference type="PROSITE" id="PS52040">
    <property type="entry name" value="TOPO_IIA"/>
    <property type="match status" value="1"/>
</dbReference>
<comment type="similarity">
    <text evidence="1">Belongs to the type II topoisomerase GyrA/ParC subunit family.</text>
</comment>
<dbReference type="EMBL" id="BARV01005608">
    <property type="protein sequence ID" value="GAI16528.1"/>
    <property type="molecule type" value="Genomic_DNA"/>
</dbReference>
<dbReference type="GO" id="GO:0005524">
    <property type="term" value="F:ATP binding"/>
    <property type="evidence" value="ECO:0007669"/>
    <property type="project" value="InterPro"/>
</dbReference>
<dbReference type="AlphaFoldDB" id="X1LBT0"/>
<accession>X1LBT0</accession>
<name>X1LBT0_9ZZZZ</name>
<dbReference type="GO" id="GO:0003677">
    <property type="term" value="F:DNA binding"/>
    <property type="evidence" value="ECO:0007669"/>
    <property type="project" value="UniProtKB-KW"/>
</dbReference>
<keyword evidence="4" id="KW-0413">Isomerase</keyword>
<evidence type="ECO:0000259" key="5">
    <source>
        <dbReference type="PROSITE" id="PS52040"/>
    </source>
</evidence>
<keyword evidence="3" id="KW-0238">DNA-binding</keyword>
<evidence type="ECO:0000256" key="1">
    <source>
        <dbReference type="ARBA" id="ARBA00008263"/>
    </source>
</evidence>
<feature type="non-terminal residue" evidence="6">
    <location>
        <position position="175"/>
    </location>
</feature>
<dbReference type="GO" id="GO:0005737">
    <property type="term" value="C:cytoplasm"/>
    <property type="evidence" value="ECO:0007669"/>
    <property type="project" value="TreeGrafter"/>
</dbReference>
<dbReference type="InterPro" id="IPR013760">
    <property type="entry name" value="Topo_IIA-like_dom_sf"/>
</dbReference>
<evidence type="ECO:0000256" key="4">
    <source>
        <dbReference type="ARBA" id="ARBA00023235"/>
    </source>
</evidence>
<keyword evidence="2" id="KW-0799">Topoisomerase</keyword>
<dbReference type="GO" id="GO:0006265">
    <property type="term" value="P:DNA topological change"/>
    <property type="evidence" value="ECO:0007669"/>
    <property type="project" value="InterPro"/>
</dbReference>
<dbReference type="PANTHER" id="PTHR43493">
    <property type="entry name" value="DNA GYRASE/TOPOISOMERASE SUBUNIT A"/>
    <property type="match status" value="1"/>
</dbReference>
<reference evidence="6" key="1">
    <citation type="journal article" date="2014" name="Front. Microbiol.">
        <title>High frequency of phylogenetically diverse reductive dehalogenase-homologous genes in deep subseafloor sedimentary metagenomes.</title>
        <authorList>
            <person name="Kawai M."/>
            <person name="Futagami T."/>
            <person name="Toyoda A."/>
            <person name="Takaki Y."/>
            <person name="Nishi S."/>
            <person name="Hori S."/>
            <person name="Arai W."/>
            <person name="Tsubouchi T."/>
            <person name="Morono Y."/>
            <person name="Uchiyama I."/>
            <person name="Ito T."/>
            <person name="Fujiyama A."/>
            <person name="Inagaki F."/>
            <person name="Takami H."/>
        </authorList>
    </citation>
    <scope>NUCLEOTIDE SEQUENCE</scope>
    <source>
        <strain evidence="6">Expedition CK06-06</strain>
    </source>
</reference>
<feature type="non-terminal residue" evidence="6">
    <location>
        <position position="1"/>
    </location>
</feature>
<sequence length="175" mass="19412">PVSIEDEMRSSYLDYAMSVIASRALPDVRDGLKPVHRRILYAMDDMGMNHASPHKKSARIVGEVLGKYHPHGDTSVYEAMVRMAQDFSMRYMLVDGQGNFGSVDNDPPAAMRYTEARLTRIAEEMLVDIDKDTVNFMPNFDNSLKEPVVLPTRLPNLLVNGSSGIAVGMATNIPP</sequence>
<dbReference type="SMART" id="SM00434">
    <property type="entry name" value="TOP4c"/>
    <property type="match status" value="1"/>
</dbReference>
<dbReference type="InterPro" id="IPR050220">
    <property type="entry name" value="Type_II_DNA_Topoisomerases"/>
</dbReference>
<protein>
    <recommendedName>
        <fullName evidence="5">Topo IIA-type catalytic domain-containing protein</fullName>
    </recommendedName>
</protein>
<dbReference type="SUPFAM" id="SSF56719">
    <property type="entry name" value="Type II DNA topoisomerase"/>
    <property type="match status" value="1"/>
</dbReference>
<dbReference type="InterPro" id="IPR002205">
    <property type="entry name" value="Topo_IIA_dom_A"/>
</dbReference>
<evidence type="ECO:0000256" key="3">
    <source>
        <dbReference type="ARBA" id="ARBA00023125"/>
    </source>
</evidence>
<dbReference type="GO" id="GO:0003918">
    <property type="term" value="F:DNA topoisomerase type II (double strand cut, ATP-hydrolyzing) activity"/>
    <property type="evidence" value="ECO:0007669"/>
    <property type="project" value="InterPro"/>
</dbReference>
<comment type="caution">
    <text evidence="6">The sequence shown here is derived from an EMBL/GenBank/DDBJ whole genome shotgun (WGS) entry which is preliminary data.</text>
</comment>
<organism evidence="6">
    <name type="scientific">marine sediment metagenome</name>
    <dbReference type="NCBI Taxonomy" id="412755"/>
    <lineage>
        <taxon>unclassified sequences</taxon>
        <taxon>metagenomes</taxon>
        <taxon>ecological metagenomes</taxon>
    </lineage>
</organism>
<feature type="domain" description="Topo IIA-type catalytic" evidence="5">
    <location>
        <begin position="25"/>
        <end position="175"/>
    </location>
</feature>
<evidence type="ECO:0000313" key="6">
    <source>
        <dbReference type="EMBL" id="GAI16528.1"/>
    </source>
</evidence>
<dbReference type="Pfam" id="PF00521">
    <property type="entry name" value="DNA_topoisoIV"/>
    <property type="match status" value="1"/>
</dbReference>
<dbReference type="PANTHER" id="PTHR43493:SF5">
    <property type="entry name" value="DNA GYRASE SUBUNIT A, CHLOROPLASTIC_MITOCHONDRIAL"/>
    <property type="match status" value="1"/>
</dbReference>
<proteinExistence type="inferred from homology"/>
<dbReference type="GO" id="GO:0009330">
    <property type="term" value="C:DNA topoisomerase type II (double strand cut, ATP-hydrolyzing) complex"/>
    <property type="evidence" value="ECO:0007669"/>
    <property type="project" value="TreeGrafter"/>
</dbReference>
<gene>
    <name evidence="6" type="ORF">S06H3_11520</name>
</gene>
<dbReference type="InterPro" id="IPR013758">
    <property type="entry name" value="Topo_IIA_A/C_ab"/>
</dbReference>
<dbReference type="Gene3D" id="3.90.199.10">
    <property type="entry name" value="Topoisomerase II, domain 5"/>
    <property type="match status" value="1"/>
</dbReference>